<dbReference type="Pfam" id="PF03466">
    <property type="entry name" value="LysR_substrate"/>
    <property type="match status" value="1"/>
</dbReference>
<accession>A0A1R4EXQ0</accession>
<comment type="similarity">
    <text evidence="1">Belongs to the LysR transcriptional regulatory family.</text>
</comment>
<dbReference type="PRINTS" id="PR00039">
    <property type="entry name" value="HTHLYSR"/>
</dbReference>
<dbReference type="SUPFAM" id="SSF46785">
    <property type="entry name" value="Winged helix' DNA-binding domain"/>
    <property type="match status" value="1"/>
</dbReference>
<name>A0A1R4EXQ0_9MICC</name>
<keyword evidence="4" id="KW-0804">Transcription</keyword>
<dbReference type="Pfam" id="PF00126">
    <property type="entry name" value="HTH_1"/>
    <property type="match status" value="1"/>
</dbReference>
<dbReference type="InterPro" id="IPR036388">
    <property type="entry name" value="WH-like_DNA-bd_sf"/>
</dbReference>
<evidence type="ECO:0000256" key="1">
    <source>
        <dbReference type="ARBA" id="ARBA00009437"/>
    </source>
</evidence>
<dbReference type="CDD" id="cd08414">
    <property type="entry name" value="PBP2_LTTR_aromatics_like"/>
    <property type="match status" value="1"/>
</dbReference>
<dbReference type="InterPro" id="IPR000847">
    <property type="entry name" value="LysR_HTH_N"/>
</dbReference>
<reference evidence="6 7" key="1">
    <citation type="submission" date="2017-02" db="EMBL/GenBank/DDBJ databases">
        <authorList>
            <person name="Peterson S.W."/>
        </authorList>
    </citation>
    <scope>NUCLEOTIDE SEQUENCE [LARGE SCALE GENOMIC DNA]</scope>
    <source>
        <strain evidence="6 7">B Ar 00.02</strain>
    </source>
</reference>
<sequence length="295" mass="32326">MRYFIAVAEEMHFNRAAARLHIAQPALSQQIQRLERELKTTLFARTTRSVELTETGKVLLVAARRVIMESEDALRSIEQAVEGRTGTLRVGFVGSAALNLIPRIVPPLRQMYPDLELELHELTTEQQLSSLEAGNLDVGIVRDVESRPGIAARELTREPLVVALPEDHPLAGQTTLALTDLSEAGFVVFPRQQVSRLYDVISALCLQAGFRMRVAQEAVQFPTILGLVAAKTGIAVVPEGMRALQLQGLGYVPLADEAATSTISLIVTTERSGTPLIRRFIEAATEFASMEPPTH</sequence>
<evidence type="ECO:0000259" key="5">
    <source>
        <dbReference type="PROSITE" id="PS50931"/>
    </source>
</evidence>
<dbReference type="InterPro" id="IPR005119">
    <property type="entry name" value="LysR_subst-bd"/>
</dbReference>
<keyword evidence="7" id="KW-1185">Reference proteome</keyword>
<dbReference type="GO" id="GO:0032993">
    <property type="term" value="C:protein-DNA complex"/>
    <property type="evidence" value="ECO:0007669"/>
    <property type="project" value="TreeGrafter"/>
</dbReference>
<evidence type="ECO:0000313" key="7">
    <source>
        <dbReference type="Proteomes" id="UP000195913"/>
    </source>
</evidence>
<proteinExistence type="inferred from homology"/>
<dbReference type="GO" id="GO:0003677">
    <property type="term" value="F:DNA binding"/>
    <property type="evidence" value="ECO:0007669"/>
    <property type="project" value="UniProtKB-KW"/>
</dbReference>
<dbReference type="FunFam" id="1.10.10.10:FF:000001">
    <property type="entry name" value="LysR family transcriptional regulator"/>
    <property type="match status" value="1"/>
</dbReference>
<dbReference type="EMBL" id="FUHW01000007">
    <property type="protein sequence ID" value="SJM48428.1"/>
    <property type="molecule type" value="Genomic_DNA"/>
</dbReference>
<evidence type="ECO:0000313" key="6">
    <source>
        <dbReference type="EMBL" id="SJM48428.1"/>
    </source>
</evidence>
<dbReference type="SUPFAM" id="SSF53850">
    <property type="entry name" value="Periplasmic binding protein-like II"/>
    <property type="match status" value="1"/>
</dbReference>
<dbReference type="PANTHER" id="PTHR30346">
    <property type="entry name" value="TRANSCRIPTIONAL DUAL REGULATOR HCAR-RELATED"/>
    <property type="match status" value="1"/>
</dbReference>
<dbReference type="Gene3D" id="3.40.190.10">
    <property type="entry name" value="Periplasmic binding protein-like II"/>
    <property type="match status" value="2"/>
</dbReference>
<keyword evidence="3" id="KW-0238">DNA-binding</keyword>
<evidence type="ECO:0000256" key="4">
    <source>
        <dbReference type="ARBA" id="ARBA00023163"/>
    </source>
</evidence>
<organism evidence="6 7">
    <name type="scientific">Arthrobacter rhombi</name>
    <dbReference type="NCBI Taxonomy" id="71253"/>
    <lineage>
        <taxon>Bacteria</taxon>
        <taxon>Bacillati</taxon>
        <taxon>Actinomycetota</taxon>
        <taxon>Actinomycetes</taxon>
        <taxon>Micrococcales</taxon>
        <taxon>Micrococcaceae</taxon>
        <taxon>Arthrobacter</taxon>
    </lineage>
</organism>
<gene>
    <name evidence="6" type="ORF">FM101_01270</name>
</gene>
<keyword evidence="2" id="KW-0805">Transcription regulation</keyword>
<dbReference type="AlphaFoldDB" id="A0A1R4EXQ0"/>
<evidence type="ECO:0000256" key="2">
    <source>
        <dbReference type="ARBA" id="ARBA00023015"/>
    </source>
</evidence>
<evidence type="ECO:0000256" key="3">
    <source>
        <dbReference type="ARBA" id="ARBA00023125"/>
    </source>
</evidence>
<dbReference type="GO" id="GO:0003700">
    <property type="term" value="F:DNA-binding transcription factor activity"/>
    <property type="evidence" value="ECO:0007669"/>
    <property type="project" value="InterPro"/>
</dbReference>
<dbReference type="Gene3D" id="1.10.10.10">
    <property type="entry name" value="Winged helix-like DNA-binding domain superfamily/Winged helix DNA-binding domain"/>
    <property type="match status" value="1"/>
</dbReference>
<dbReference type="PANTHER" id="PTHR30346:SF0">
    <property type="entry name" value="HCA OPERON TRANSCRIPTIONAL ACTIVATOR HCAR"/>
    <property type="match status" value="1"/>
</dbReference>
<protein>
    <submittedName>
        <fullName evidence="6">Aromatic hydrocarbon utilization transcriptional regulator CatR (LysR family)</fullName>
    </submittedName>
</protein>
<dbReference type="InterPro" id="IPR036390">
    <property type="entry name" value="WH_DNA-bd_sf"/>
</dbReference>
<dbReference type="Proteomes" id="UP000195913">
    <property type="component" value="Unassembled WGS sequence"/>
</dbReference>
<feature type="domain" description="HTH lysR-type" evidence="5">
    <location>
        <begin position="1"/>
        <end position="53"/>
    </location>
</feature>
<dbReference type="PROSITE" id="PS50931">
    <property type="entry name" value="HTH_LYSR"/>
    <property type="match status" value="1"/>
</dbReference>